<dbReference type="Proteomes" id="UP000259636">
    <property type="component" value="Chromosome"/>
</dbReference>
<dbReference type="GeneID" id="300115276"/>
<proteinExistence type="predicted"/>
<organism evidence="2 3">
    <name type="scientific">Streptomyces koyangensis</name>
    <dbReference type="NCBI Taxonomy" id="188770"/>
    <lineage>
        <taxon>Bacteria</taxon>
        <taxon>Bacillati</taxon>
        <taxon>Actinomycetota</taxon>
        <taxon>Actinomycetes</taxon>
        <taxon>Kitasatosporales</taxon>
        <taxon>Streptomycetaceae</taxon>
        <taxon>Streptomyces</taxon>
        <taxon>Streptomyces aurantiacus group</taxon>
    </lineage>
</organism>
<dbReference type="RefSeq" id="WP_101281091.1">
    <property type="nucleotide sequence ID" value="NZ_CP031742.1"/>
</dbReference>
<protein>
    <submittedName>
        <fullName evidence="2">Uncharacterized protein</fullName>
    </submittedName>
</protein>
<evidence type="ECO:0000313" key="3">
    <source>
        <dbReference type="Proteomes" id="UP000259636"/>
    </source>
</evidence>
<dbReference type="KEGG" id="sky:D0C37_13910"/>
<evidence type="ECO:0000313" key="2">
    <source>
        <dbReference type="EMBL" id="AXQ58958.1"/>
    </source>
</evidence>
<accession>A0A385DKQ4</accession>
<name>A0A385DKQ4_9ACTN</name>
<dbReference type="EMBL" id="CP031742">
    <property type="protein sequence ID" value="AXQ58958.1"/>
    <property type="molecule type" value="Genomic_DNA"/>
</dbReference>
<dbReference type="AlphaFoldDB" id="A0A385DKQ4"/>
<reference evidence="2 3" key="1">
    <citation type="submission" date="2018-08" db="EMBL/GenBank/DDBJ databases">
        <authorList>
            <person name="Ferrada E.E."/>
            <person name="Latorre B.A."/>
        </authorList>
    </citation>
    <scope>NUCLEOTIDE SEQUENCE [LARGE SCALE GENOMIC DNA]</scope>
    <source>
        <strain evidence="2 3">VK-A60T</strain>
    </source>
</reference>
<gene>
    <name evidence="2" type="ORF">D0C37_13910</name>
</gene>
<evidence type="ECO:0000256" key="1">
    <source>
        <dbReference type="SAM" id="MobiDB-lite"/>
    </source>
</evidence>
<feature type="region of interest" description="Disordered" evidence="1">
    <location>
        <begin position="45"/>
        <end position="82"/>
    </location>
</feature>
<sequence length="110" mass="12196">MPYSFLLKMIPTATPPYLYRATVHTADGTHEAYLALHPAPVTVHLTDPRGNPTGGLSVSLANGTLERTGAESPETRPSLSTEDFRTLAAHLLTQYRKQRRPPEEIRRVFA</sequence>